<evidence type="ECO:0000313" key="4">
    <source>
        <dbReference type="RefSeq" id="XP_029635687.1"/>
    </source>
</evidence>
<dbReference type="PANTHER" id="PTHR45985">
    <property type="match status" value="1"/>
</dbReference>
<dbReference type="InterPro" id="IPR052740">
    <property type="entry name" value="CE4"/>
</dbReference>
<feature type="domain" description="NodB homology" evidence="2">
    <location>
        <begin position="55"/>
        <end position="344"/>
    </location>
</feature>
<accession>A0A6P7SBI7</accession>
<dbReference type="Gene3D" id="3.20.20.370">
    <property type="entry name" value="Glycoside hydrolase/deacetylase"/>
    <property type="match status" value="1"/>
</dbReference>
<dbReference type="PANTHER" id="PTHR45985:SF3">
    <property type="entry name" value="CHITIN DEACETYLASE-LIKE 4"/>
    <property type="match status" value="1"/>
</dbReference>
<dbReference type="KEGG" id="osn:115210992"/>
<dbReference type="Pfam" id="PF01522">
    <property type="entry name" value="Polysacc_deac_1"/>
    <property type="match status" value="1"/>
</dbReference>
<organism evidence="3 4">
    <name type="scientific">Octopus sinensis</name>
    <name type="common">East Asian common octopus</name>
    <dbReference type="NCBI Taxonomy" id="2607531"/>
    <lineage>
        <taxon>Eukaryota</taxon>
        <taxon>Metazoa</taxon>
        <taxon>Spiralia</taxon>
        <taxon>Lophotrochozoa</taxon>
        <taxon>Mollusca</taxon>
        <taxon>Cephalopoda</taxon>
        <taxon>Coleoidea</taxon>
        <taxon>Octopodiformes</taxon>
        <taxon>Octopoda</taxon>
        <taxon>Incirrata</taxon>
        <taxon>Octopodidae</taxon>
        <taxon>Octopus</taxon>
    </lineage>
</organism>
<dbReference type="PROSITE" id="PS51677">
    <property type="entry name" value="NODB"/>
    <property type="match status" value="1"/>
</dbReference>
<dbReference type="RefSeq" id="XP_029635687.1">
    <property type="nucleotide sequence ID" value="XM_029779827.2"/>
</dbReference>
<feature type="signal peptide" evidence="1">
    <location>
        <begin position="1"/>
        <end position="23"/>
    </location>
</feature>
<gene>
    <name evidence="4" type="primary">LOC115210992</name>
</gene>
<protein>
    <submittedName>
        <fullName evidence="4">Chitin deacetylase 7-like</fullName>
    </submittedName>
</protein>
<keyword evidence="1" id="KW-0732">Signal</keyword>
<reference evidence="4" key="1">
    <citation type="submission" date="2025-08" db="UniProtKB">
        <authorList>
            <consortium name="RefSeq"/>
        </authorList>
    </citation>
    <scope>IDENTIFICATION</scope>
</reference>
<dbReference type="GO" id="GO:0016810">
    <property type="term" value="F:hydrolase activity, acting on carbon-nitrogen (but not peptide) bonds"/>
    <property type="evidence" value="ECO:0007669"/>
    <property type="project" value="InterPro"/>
</dbReference>
<dbReference type="AlphaFoldDB" id="A0A6P7SBI7"/>
<feature type="chain" id="PRO_5027909640" evidence="1">
    <location>
        <begin position="24"/>
        <end position="344"/>
    </location>
</feature>
<evidence type="ECO:0000256" key="1">
    <source>
        <dbReference type="SAM" id="SignalP"/>
    </source>
</evidence>
<dbReference type="InterPro" id="IPR002509">
    <property type="entry name" value="NODB_dom"/>
</dbReference>
<evidence type="ECO:0000313" key="3">
    <source>
        <dbReference type="Proteomes" id="UP000515154"/>
    </source>
</evidence>
<proteinExistence type="predicted"/>
<keyword evidence="3" id="KW-1185">Reference proteome</keyword>
<dbReference type="Proteomes" id="UP000515154">
    <property type="component" value="Linkage group LG4"/>
</dbReference>
<dbReference type="SUPFAM" id="SSF88713">
    <property type="entry name" value="Glycoside hydrolase/deacetylase"/>
    <property type="match status" value="1"/>
</dbReference>
<dbReference type="GO" id="GO:0005975">
    <property type="term" value="P:carbohydrate metabolic process"/>
    <property type="evidence" value="ECO:0007669"/>
    <property type="project" value="InterPro"/>
</dbReference>
<sequence length="344" mass="39963">MRMMEHNIHFFLVLLSAFSQSLPIDGCDPNLCRLSYCRCPGIDIPGGYASSEIPQIVMLTFDDAVNEKNINYYHYLFGREKQSNLYNPNGCPIKSTFFITDVGNNYTLTREIYQQGHEIASHTMTHKYPIKYWKNLSYTEYEKEVKGVTDKLSNLSYIPKNKIKGFRVPFLEVGGDTQYEVLRNLGYTWDSSMLTGSLEYNRDPPVWPFTLNYPPEKKYCASGTRPNKPFPGLWEVPLIRFYGNDGKPCAMGGMCTQPESVLNISAYLWKNFQRYYNTNKAPFGIFIHSYWFDKDIKNLYALRSFLETLKYLRDTYVVSVSQALEWVKSPTSLIGIRNFKPWQC</sequence>
<evidence type="ECO:0000259" key="2">
    <source>
        <dbReference type="PROSITE" id="PS51677"/>
    </source>
</evidence>
<name>A0A6P7SBI7_9MOLL</name>
<dbReference type="InterPro" id="IPR011330">
    <property type="entry name" value="Glyco_hydro/deAcase_b/a-brl"/>
</dbReference>